<keyword evidence="2" id="KW-1185">Reference proteome</keyword>
<dbReference type="AlphaFoldDB" id="A0A7X2NRC3"/>
<dbReference type="Proteomes" id="UP000461880">
    <property type="component" value="Unassembled WGS sequence"/>
</dbReference>
<dbReference type="Gene3D" id="3.50.30.50">
    <property type="entry name" value="Putative cyclase"/>
    <property type="match status" value="1"/>
</dbReference>
<evidence type="ECO:0000313" key="2">
    <source>
        <dbReference type="Proteomes" id="UP000461880"/>
    </source>
</evidence>
<gene>
    <name evidence="1" type="ORF">FYJ51_03715</name>
</gene>
<name>A0A7X2NRC3_9FIRM</name>
<comment type="caution">
    <text evidence="1">The sequence shown here is derived from an EMBL/GenBank/DDBJ whole genome shotgun (WGS) entry which is preliminary data.</text>
</comment>
<proteinExistence type="predicted"/>
<dbReference type="InterPro" id="IPR037175">
    <property type="entry name" value="KFase_sf"/>
</dbReference>
<organism evidence="1 2">
    <name type="scientific">Stecheria intestinalis</name>
    <dbReference type="NCBI Taxonomy" id="2606630"/>
    <lineage>
        <taxon>Bacteria</taxon>
        <taxon>Bacillati</taxon>
        <taxon>Bacillota</taxon>
        <taxon>Erysipelotrichia</taxon>
        <taxon>Erysipelotrichales</taxon>
        <taxon>Erysipelotrichaceae</taxon>
        <taxon>Stecheria</taxon>
    </lineage>
</organism>
<dbReference type="GO" id="GO:0019441">
    <property type="term" value="P:L-tryptophan catabolic process to kynurenine"/>
    <property type="evidence" value="ECO:0007669"/>
    <property type="project" value="InterPro"/>
</dbReference>
<dbReference type="SUPFAM" id="SSF102198">
    <property type="entry name" value="Putative cyclase"/>
    <property type="match status" value="1"/>
</dbReference>
<dbReference type="InterPro" id="IPR007325">
    <property type="entry name" value="KFase/CYL"/>
</dbReference>
<dbReference type="RefSeq" id="WP_105303925.1">
    <property type="nucleotide sequence ID" value="NZ_VUMN01000006.1"/>
</dbReference>
<evidence type="ECO:0000313" key="1">
    <source>
        <dbReference type="EMBL" id="MSS58005.1"/>
    </source>
</evidence>
<dbReference type="Pfam" id="PF04199">
    <property type="entry name" value="Cyclase"/>
    <property type="match status" value="1"/>
</dbReference>
<accession>A0A7X2NRC3</accession>
<protein>
    <submittedName>
        <fullName evidence="1">Cyclase</fullName>
    </submittedName>
</protein>
<dbReference type="GO" id="GO:0004061">
    <property type="term" value="F:arylformamidase activity"/>
    <property type="evidence" value="ECO:0007669"/>
    <property type="project" value="InterPro"/>
</dbReference>
<dbReference type="EMBL" id="VUMN01000006">
    <property type="protein sequence ID" value="MSS58005.1"/>
    <property type="molecule type" value="Genomic_DNA"/>
</dbReference>
<sequence length="200" mass="22063">MLVDISLQITPQMVMDAQGNEKKAIAGHLGTHFDVMNKEFPLEYTRRAGIVFDVSSVEGRDIEESDIAIDAVSKNMFAAFCTGYIERVGYGGKKYFTDHPQLSDHLIEALVQKEVSIIGIDGPGVRRGKEHVQKDQYCADHGVFITENLCNLKLLCGKKNLIINTYPMSFAGMTGLPCRVIAEFQADQESGLAESRACSL</sequence>
<reference evidence="1 2" key="1">
    <citation type="submission" date="2019-08" db="EMBL/GenBank/DDBJ databases">
        <title>In-depth cultivation of the pig gut microbiome towards novel bacterial diversity and tailored functional studies.</title>
        <authorList>
            <person name="Wylensek D."/>
            <person name="Hitch T.C.A."/>
            <person name="Clavel T."/>
        </authorList>
    </citation>
    <scope>NUCLEOTIDE SEQUENCE [LARGE SCALE GENOMIC DNA]</scope>
    <source>
        <strain evidence="1 2">Oil+RF-744-GAM-WT-6</strain>
    </source>
</reference>